<protein>
    <submittedName>
        <fullName evidence="1">Uncharacterized protein</fullName>
    </submittedName>
</protein>
<proteinExistence type="predicted"/>
<organism evidence="1 2">
    <name type="scientific">Populus alba x Populus x berolinensis</name>
    <dbReference type="NCBI Taxonomy" id="444605"/>
    <lineage>
        <taxon>Eukaryota</taxon>
        <taxon>Viridiplantae</taxon>
        <taxon>Streptophyta</taxon>
        <taxon>Embryophyta</taxon>
        <taxon>Tracheophyta</taxon>
        <taxon>Spermatophyta</taxon>
        <taxon>Magnoliopsida</taxon>
        <taxon>eudicotyledons</taxon>
        <taxon>Gunneridae</taxon>
        <taxon>Pentapetalae</taxon>
        <taxon>rosids</taxon>
        <taxon>fabids</taxon>
        <taxon>Malpighiales</taxon>
        <taxon>Salicaceae</taxon>
        <taxon>Saliceae</taxon>
        <taxon>Populus</taxon>
    </lineage>
</organism>
<dbReference type="EMBL" id="JAQIZT010000004">
    <property type="protein sequence ID" value="KAJ6999230.1"/>
    <property type="molecule type" value="Genomic_DNA"/>
</dbReference>
<comment type="caution">
    <text evidence="1">The sequence shown here is derived from an EMBL/GenBank/DDBJ whole genome shotgun (WGS) entry which is preliminary data.</text>
</comment>
<accession>A0AAD6QZY0</accession>
<reference evidence="1 2" key="1">
    <citation type="journal article" date="2023" name="Mol. Ecol. Resour.">
        <title>Chromosome-level genome assembly of a triploid poplar Populus alba 'Berolinensis'.</title>
        <authorList>
            <person name="Chen S."/>
            <person name="Yu Y."/>
            <person name="Wang X."/>
            <person name="Wang S."/>
            <person name="Zhang T."/>
            <person name="Zhou Y."/>
            <person name="He R."/>
            <person name="Meng N."/>
            <person name="Wang Y."/>
            <person name="Liu W."/>
            <person name="Liu Z."/>
            <person name="Liu J."/>
            <person name="Guo Q."/>
            <person name="Huang H."/>
            <person name="Sederoff R.R."/>
            <person name="Wang G."/>
            <person name="Qu G."/>
            <person name="Chen S."/>
        </authorList>
    </citation>
    <scope>NUCLEOTIDE SEQUENCE [LARGE SCALE GENOMIC DNA]</scope>
    <source>
        <strain evidence="1">SC-2020</strain>
    </source>
</reference>
<dbReference type="AlphaFoldDB" id="A0AAD6QZY0"/>
<sequence length="244" mass="27050">MAWTDTGHEKVLKEKDRIIKKYHDPIIDDCDSAMEGWQEGKSGWEASDWSKNQNIATALNCVMACAREAFRLHPVCTIYRSSLYPMADTVVAKPLHPERHRKAWVHGCGLLGVRLTKHAILLGFVKAAMEGITMISTGKLFSLAGQEDLIVTQEKTVVVGGVRVEKALEFIIQNQADGYRAYFSVSWTQVGSSLYDSSVEPILVLVLYTDVVGYGTSNHLALHKVLVLVKKLHGELHGGGRMDT</sequence>
<evidence type="ECO:0000313" key="1">
    <source>
        <dbReference type="EMBL" id="KAJ6999230.1"/>
    </source>
</evidence>
<name>A0AAD6QZY0_9ROSI</name>
<evidence type="ECO:0000313" key="2">
    <source>
        <dbReference type="Proteomes" id="UP001164929"/>
    </source>
</evidence>
<dbReference type="Proteomes" id="UP001164929">
    <property type="component" value="Chromosome 4"/>
</dbReference>
<keyword evidence="2" id="KW-1185">Reference proteome</keyword>
<gene>
    <name evidence="1" type="ORF">NC653_010036</name>
</gene>